<gene>
    <name evidence="3" type="ORF">I215_07686</name>
</gene>
<dbReference type="RefSeq" id="WP_008991392.1">
    <property type="nucleotide sequence ID" value="NZ_AMSG01000008.1"/>
</dbReference>
<feature type="domain" description="LysM" evidence="2">
    <location>
        <begin position="24"/>
        <end position="67"/>
    </location>
</feature>
<dbReference type="Gene3D" id="3.10.350.10">
    <property type="entry name" value="LysM domain"/>
    <property type="match status" value="3"/>
</dbReference>
<dbReference type="STRING" id="555500.I215_07686"/>
<reference evidence="3 4" key="1">
    <citation type="journal article" date="2012" name="J. Bacteriol.">
        <title>Genome Sequence of Galbibacter marinum Type Strain ck-I2-15.</title>
        <authorList>
            <person name="Lai Q."/>
            <person name="Li C."/>
            <person name="Shao Z."/>
        </authorList>
    </citation>
    <scope>NUCLEOTIDE SEQUENCE [LARGE SCALE GENOMIC DNA]</scope>
    <source>
        <strain evidence="4">ck-I2-15</strain>
    </source>
</reference>
<feature type="domain" description="LysM" evidence="2">
    <location>
        <begin position="154"/>
        <end position="197"/>
    </location>
</feature>
<dbReference type="InterPro" id="IPR036779">
    <property type="entry name" value="LysM_dom_sf"/>
</dbReference>
<accession>K2PS24</accession>
<name>K2PS24_9FLAO</name>
<dbReference type="AlphaFoldDB" id="K2PS24"/>
<proteinExistence type="predicted"/>
<protein>
    <submittedName>
        <fullName evidence="3">Peptidoglycan-binding lysin domain-containing protein</fullName>
    </submittedName>
</protein>
<dbReference type="Pfam" id="PF01476">
    <property type="entry name" value="LysM"/>
    <property type="match status" value="4"/>
</dbReference>
<dbReference type="SUPFAM" id="SSF54106">
    <property type="entry name" value="LysM domain"/>
    <property type="match status" value="3"/>
</dbReference>
<dbReference type="CDD" id="cd00118">
    <property type="entry name" value="LysM"/>
    <property type="match status" value="4"/>
</dbReference>
<evidence type="ECO:0000256" key="1">
    <source>
        <dbReference type="SAM" id="SignalP"/>
    </source>
</evidence>
<dbReference type="InterPro" id="IPR028082">
    <property type="entry name" value="Peripla_BP_I"/>
</dbReference>
<dbReference type="PANTHER" id="PTHR33734">
    <property type="entry name" value="LYSM DOMAIN-CONTAINING GPI-ANCHORED PROTEIN 2"/>
    <property type="match status" value="1"/>
</dbReference>
<dbReference type="SMART" id="SM00257">
    <property type="entry name" value="LysM"/>
    <property type="match status" value="4"/>
</dbReference>
<feature type="domain" description="LysM" evidence="2">
    <location>
        <begin position="91"/>
        <end position="135"/>
    </location>
</feature>
<dbReference type="Gene3D" id="3.40.50.2300">
    <property type="match status" value="1"/>
</dbReference>
<dbReference type="InterPro" id="IPR018392">
    <property type="entry name" value="LysM"/>
</dbReference>
<feature type="signal peptide" evidence="1">
    <location>
        <begin position="1"/>
        <end position="20"/>
    </location>
</feature>
<dbReference type="SUPFAM" id="SSF53822">
    <property type="entry name" value="Periplasmic binding protein-like I"/>
    <property type="match status" value="1"/>
</dbReference>
<dbReference type="eggNOG" id="COG1388">
    <property type="taxonomic scope" value="Bacteria"/>
</dbReference>
<evidence type="ECO:0000313" key="4">
    <source>
        <dbReference type="Proteomes" id="UP000007364"/>
    </source>
</evidence>
<dbReference type="Proteomes" id="UP000007364">
    <property type="component" value="Unassembled WGS sequence"/>
</dbReference>
<feature type="chain" id="PRO_5003866538" evidence="1">
    <location>
        <begin position="21"/>
        <end position="653"/>
    </location>
</feature>
<dbReference type="OrthoDB" id="2149800at2"/>
<dbReference type="EMBL" id="AMSG01000008">
    <property type="protein sequence ID" value="EKF55330.1"/>
    <property type="molecule type" value="Genomic_DNA"/>
</dbReference>
<dbReference type="PANTHER" id="PTHR33734:SF22">
    <property type="entry name" value="MEMBRANE-BOUND LYTIC MUREIN TRANSGLYCOSYLASE D"/>
    <property type="match status" value="1"/>
</dbReference>
<comment type="caution">
    <text evidence="3">The sequence shown here is derived from an EMBL/GenBank/DDBJ whole genome shotgun (WGS) entry which is preliminary data.</text>
</comment>
<sequence length="653" mass="73137">MNINKIVFVILFFSCVSLHAQKYETHAVKQGETLESIAKHYRVTPYSILSLNPEVKDGVKANTILIVPLAEQQTTGEQPQTGQPGEVTRFITHKVNRKETLYGISKQYNVSIDDIKRYNKELYSQQLDRNQKIRIPVYASTGITEGGFDRSDLLPYVVSPKEGPWRIAYEHGITVDSLKVLNPGMQDVLNPGDTLWVPFVAGNEKTPVQIEQYNYYTVLPKEGFYRLKVKLGVTQQEIESLNPEVREGGLKVGMVLKLPKEKTGDMAISDGQLVERFSLLDSLNYNQTTRLSLVLPFKLNDLDFDELKNSKEKITKDRLMGIALDFYTGALMAIDSAKQLGLTVDVNVIDSQADAGRVNQIATSGDLLGSDAVIGPILPVGFNRLTTYLGASQTPIFSPFSNKGINLGPNVFQTLPADNLLRERMYTFLRDYGVDKNVIIIADLKSAAIKAKLQTIFPGAKIINPIEDKFIRLDEINPFLSADKQNWVIVETNSIPLLTNITGVVNSAKNQEHDIVLLTTFRGSAYDSGNISNMHLSNLQFHFPSMDKMSNFEGEFSLAYEKKYGITPNRYATRGFDLTMDVILRLSYNKDLSLVASRVSETEYLENKFDYVQVPSGGYINQAVYIVKYENLEIKDAEKNVDLDSDLLGSAKN</sequence>
<evidence type="ECO:0000259" key="2">
    <source>
        <dbReference type="PROSITE" id="PS51782"/>
    </source>
</evidence>
<dbReference type="PROSITE" id="PS51782">
    <property type="entry name" value="LYSM"/>
    <property type="match status" value="3"/>
</dbReference>
<dbReference type="eggNOG" id="COG0683">
    <property type="taxonomic scope" value="Bacteria"/>
</dbReference>
<keyword evidence="1" id="KW-0732">Signal</keyword>
<evidence type="ECO:0000313" key="3">
    <source>
        <dbReference type="EMBL" id="EKF55330.1"/>
    </source>
</evidence>
<keyword evidence="4" id="KW-1185">Reference proteome</keyword>
<organism evidence="3 4">
    <name type="scientific">Galbibacter marinus</name>
    <dbReference type="NCBI Taxonomy" id="555500"/>
    <lineage>
        <taxon>Bacteria</taxon>
        <taxon>Pseudomonadati</taxon>
        <taxon>Bacteroidota</taxon>
        <taxon>Flavobacteriia</taxon>
        <taxon>Flavobacteriales</taxon>
        <taxon>Flavobacteriaceae</taxon>
        <taxon>Galbibacter</taxon>
    </lineage>
</organism>